<sequence length="133" mass="15412">MELESNGIPKLQYYKRRGRLANKTIINIESSVADSKEITEYVSGQGKKSTKYEEDEKISSYSPLSDSQPSTNGPIIGEDEMILQKLYKLDRVAIETGVEIKELQIKFEDFMKKTKKHHQDIMIMLSKIYYKKI</sequence>
<feature type="region of interest" description="Disordered" evidence="1">
    <location>
        <begin position="43"/>
        <end position="73"/>
    </location>
</feature>
<evidence type="ECO:0000256" key="1">
    <source>
        <dbReference type="SAM" id="MobiDB-lite"/>
    </source>
</evidence>
<keyword evidence="3" id="KW-1185">Reference proteome</keyword>
<organism evidence="2 3">
    <name type="scientific">Senna tora</name>
    <dbReference type="NCBI Taxonomy" id="362788"/>
    <lineage>
        <taxon>Eukaryota</taxon>
        <taxon>Viridiplantae</taxon>
        <taxon>Streptophyta</taxon>
        <taxon>Embryophyta</taxon>
        <taxon>Tracheophyta</taxon>
        <taxon>Spermatophyta</taxon>
        <taxon>Magnoliopsida</taxon>
        <taxon>eudicotyledons</taxon>
        <taxon>Gunneridae</taxon>
        <taxon>Pentapetalae</taxon>
        <taxon>rosids</taxon>
        <taxon>fabids</taxon>
        <taxon>Fabales</taxon>
        <taxon>Fabaceae</taxon>
        <taxon>Caesalpinioideae</taxon>
        <taxon>Cassia clade</taxon>
        <taxon>Senna</taxon>
    </lineage>
</organism>
<name>A0A834SQV8_9FABA</name>
<feature type="compositionally biased region" description="Low complexity" evidence="1">
    <location>
        <begin position="59"/>
        <end position="70"/>
    </location>
</feature>
<dbReference type="EMBL" id="JAAIUW010000012">
    <property type="protein sequence ID" value="KAF7807330.1"/>
    <property type="molecule type" value="Genomic_DNA"/>
</dbReference>
<proteinExistence type="predicted"/>
<dbReference type="AlphaFoldDB" id="A0A834SQV8"/>
<accession>A0A834SQV8</accession>
<comment type="caution">
    <text evidence="2">The sequence shown here is derived from an EMBL/GenBank/DDBJ whole genome shotgun (WGS) entry which is preliminary data.</text>
</comment>
<reference evidence="2" key="1">
    <citation type="submission" date="2020-09" db="EMBL/GenBank/DDBJ databases">
        <title>Genome-Enabled Discovery of Anthraquinone Biosynthesis in Senna tora.</title>
        <authorList>
            <person name="Kang S.-H."/>
            <person name="Pandey R.P."/>
            <person name="Lee C.-M."/>
            <person name="Sim J.-S."/>
            <person name="Jeong J.-T."/>
            <person name="Choi B.-S."/>
            <person name="Jung M."/>
            <person name="Ginzburg D."/>
            <person name="Zhao K."/>
            <person name="Won S.Y."/>
            <person name="Oh T.-J."/>
            <person name="Yu Y."/>
            <person name="Kim N.-H."/>
            <person name="Lee O.R."/>
            <person name="Lee T.-H."/>
            <person name="Bashyal P."/>
            <person name="Kim T.-S."/>
            <person name="Lee W.-H."/>
            <person name="Kawkins C."/>
            <person name="Kim C.-K."/>
            <person name="Kim J.S."/>
            <person name="Ahn B.O."/>
            <person name="Rhee S.Y."/>
            <person name="Sohng J.K."/>
        </authorList>
    </citation>
    <scope>NUCLEOTIDE SEQUENCE</scope>
    <source>
        <tissue evidence="2">Leaf</tissue>
    </source>
</reference>
<evidence type="ECO:0000313" key="2">
    <source>
        <dbReference type="EMBL" id="KAF7807330.1"/>
    </source>
</evidence>
<gene>
    <name evidence="2" type="ORF">G2W53_039491</name>
</gene>
<dbReference type="Proteomes" id="UP000634136">
    <property type="component" value="Unassembled WGS sequence"/>
</dbReference>
<protein>
    <submittedName>
        <fullName evidence="2">Uncharacterized protein</fullName>
    </submittedName>
</protein>
<evidence type="ECO:0000313" key="3">
    <source>
        <dbReference type="Proteomes" id="UP000634136"/>
    </source>
</evidence>